<dbReference type="RefSeq" id="WP_034497418.1">
    <property type="nucleotide sequence ID" value="NZ_CP050899.1"/>
</dbReference>
<keyword evidence="1" id="KW-0472">Membrane</keyword>
<name>A0A6H0ZVP2_9HYPH</name>
<feature type="transmembrane region" description="Helical" evidence="1">
    <location>
        <begin position="66"/>
        <end position="87"/>
    </location>
</feature>
<feature type="transmembrane region" description="Helical" evidence="1">
    <location>
        <begin position="35"/>
        <end position="54"/>
    </location>
</feature>
<dbReference type="AlphaFoldDB" id="A0A6H0ZVP2"/>
<accession>A0A6H0ZVP2</accession>
<evidence type="ECO:0008006" key="4">
    <source>
        <dbReference type="Google" id="ProtNLM"/>
    </source>
</evidence>
<sequence>MHMMLVILGGIALFGVFCLFGWLWGEDSASVAVAAKAFIPLWLAMALVNMWVGVTKAGYTVMQELPIFLIVAAIPAAIAAIAVWQIARA</sequence>
<proteinExistence type="predicted"/>
<evidence type="ECO:0000256" key="1">
    <source>
        <dbReference type="SAM" id="Phobius"/>
    </source>
</evidence>
<evidence type="ECO:0000313" key="3">
    <source>
        <dbReference type="Proteomes" id="UP000500870"/>
    </source>
</evidence>
<reference evidence="2 3" key="1">
    <citation type="submission" date="2020-04" db="EMBL/GenBank/DDBJ databases">
        <title>FDA dAtabase for Regulatory Grade micrObial Sequences (FDA-ARGOS): Supporting development and validation of Infectious Disease Dx tests.</title>
        <authorList>
            <person name="Sciortino C."/>
            <person name="Tallon L."/>
            <person name="Sadzewicz L."/>
            <person name="Vavikolanu K."/>
            <person name="Mehta A."/>
            <person name="Aluvathingal J."/>
            <person name="Nadendla S."/>
            <person name="Nandy P."/>
            <person name="Geyer C."/>
            <person name="Yan Y."/>
            <person name="Sichtig H."/>
        </authorList>
    </citation>
    <scope>NUCLEOTIDE SEQUENCE [LARGE SCALE GENOMIC DNA]</scope>
    <source>
        <strain evidence="2 3">FDAARGOS_633</strain>
    </source>
</reference>
<evidence type="ECO:0000313" key="2">
    <source>
        <dbReference type="EMBL" id="QIX23850.1"/>
    </source>
</evidence>
<dbReference type="EMBL" id="CP050899">
    <property type="protein sequence ID" value="QIX23850.1"/>
    <property type="molecule type" value="Genomic_DNA"/>
</dbReference>
<gene>
    <name evidence="2" type="ORF">FOB41_22135</name>
</gene>
<dbReference type="Proteomes" id="UP000500870">
    <property type="component" value="Chromosome 3"/>
</dbReference>
<keyword evidence="1" id="KW-1133">Transmembrane helix</keyword>
<keyword evidence="1" id="KW-0812">Transmembrane</keyword>
<protein>
    <recommendedName>
        <fullName evidence="4">Transmembrane protein</fullName>
    </recommendedName>
</protein>
<organism evidence="2 3">
    <name type="scientific">Agrobacterium pusense</name>
    <dbReference type="NCBI Taxonomy" id="648995"/>
    <lineage>
        <taxon>Bacteria</taxon>
        <taxon>Pseudomonadati</taxon>
        <taxon>Pseudomonadota</taxon>
        <taxon>Alphaproteobacteria</taxon>
        <taxon>Hyphomicrobiales</taxon>
        <taxon>Rhizobiaceae</taxon>
        <taxon>Rhizobium/Agrobacterium group</taxon>
        <taxon>Agrobacterium</taxon>
    </lineage>
</organism>